<proteinExistence type="predicted"/>
<dbReference type="EMBL" id="JAVIZN010000003">
    <property type="protein sequence ID" value="MDR6208214.1"/>
    <property type="molecule type" value="Genomic_DNA"/>
</dbReference>
<dbReference type="AlphaFoldDB" id="A0ABD5CUM6"/>
<dbReference type="Proteomes" id="UP001245184">
    <property type="component" value="Unassembled WGS sequence"/>
</dbReference>
<name>A0ABD5CUM6_9BURK</name>
<reference evidence="1 2" key="1">
    <citation type="submission" date="2023-08" db="EMBL/GenBank/DDBJ databases">
        <title>Genome sequencing of plant associated microbes to promote plant fitness in Sorghum bicolor and Oryza sativa.</title>
        <authorList>
            <person name="Coleman-Derr D."/>
        </authorList>
    </citation>
    <scope>NUCLEOTIDE SEQUENCE [LARGE SCALE GENOMIC DNA]</scope>
    <source>
        <strain evidence="1 2">SLBN-33</strain>
    </source>
</reference>
<gene>
    <name evidence="1" type="ORF">QF025_007015</name>
</gene>
<evidence type="ECO:0000313" key="1">
    <source>
        <dbReference type="EMBL" id="MDR6208214.1"/>
    </source>
</evidence>
<evidence type="ECO:0000313" key="2">
    <source>
        <dbReference type="Proteomes" id="UP001245184"/>
    </source>
</evidence>
<protein>
    <submittedName>
        <fullName evidence="1">Uncharacterized protein</fullName>
    </submittedName>
</protein>
<accession>A0ABD5CUM6</accession>
<dbReference type="RefSeq" id="WP_035570605.1">
    <property type="nucleotide sequence ID" value="NZ_ATXV01000016.1"/>
</dbReference>
<sequence length="99" mass="10622">MINGSSRSGSVTIGVLNALHLLRAASKPTSLDAICEWFATTNSFYYDDWLTVGGRSAKQYVADILEDLRDLGVVRIAGCNAGSNSQSDLEWIPSSLPDA</sequence>
<organism evidence="1 2">
    <name type="scientific">Paraburkholderia graminis</name>
    <dbReference type="NCBI Taxonomy" id="60548"/>
    <lineage>
        <taxon>Bacteria</taxon>
        <taxon>Pseudomonadati</taxon>
        <taxon>Pseudomonadota</taxon>
        <taxon>Betaproteobacteria</taxon>
        <taxon>Burkholderiales</taxon>
        <taxon>Burkholderiaceae</taxon>
        <taxon>Paraburkholderia</taxon>
    </lineage>
</organism>
<comment type="caution">
    <text evidence="1">The sequence shown here is derived from an EMBL/GenBank/DDBJ whole genome shotgun (WGS) entry which is preliminary data.</text>
</comment>